<sequence>MHAGHGHLGGRVMSVLKGMRVVEGSAFVAVPLAGMTLAQMGAEVIRFDRLGGGLDAGRWPLAPNGESLFWAGMNKGKKSIALDMKSPQGRELITRIITAPGEDAGLFLTNLRVRGWMDHETLSQHRPDLVMVTLTGDRHGRPQVDYTVNPALGIPHMTGPADSDAPVAHALPAWDLIAGNMCVSALLAAERHRLRGHGGQEVEIALKDVAAATLGHLGMIGDVTLNTENRGKSGNALYGAYGQDFVCADGRRVMVIGLTDRQWRGICKATGTVEAMTALEQRLGVSLAEEGNRWRFRDDITAILKPWFAQRRVPDFEAAFNDAGLTWSEFRSVREAVELDPDLSTENPIFSEVMQPGIGRFSVPSHPASFGAAERVDARPAPTLGQHTEEILSNVAGCSSTEIAQLFDAGIVQSPSFAKPRNAA</sequence>
<dbReference type="EMBL" id="BMFC01000005">
    <property type="protein sequence ID" value="GGC06070.1"/>
    <property type="molecule type" value="Genomic_DNA"/>
</dbReference>
<dbReference type="Gene3D" id="3.40.50.10540">
    <property type="entry name" value="Crotonobetainyl-coa:carnitine coa-transferase, domain 1"/>
    <property type="match status" value="1"/>
</dbReference>
<dbReference type="InterPro" id="IPR050509">
    <property type="entry name" value="CoA-transferase_III"/>
</dbReference>
<dbReference type="PANTHER" id="PTHR48228">
    <property type="entry name" value="SUCCINYL-COA--D-CITRAMALATE COA-TRANSFERASE"/>
    <property type="match status" value="1"/>
</dbReference>
<gene>
    <name evidence="1" type="primary">mct</name>
    <name evidence="1" type="ORF">GCM10011363_23450</name>
</gene>
<accession>A0ABQ1KQN1</accession>
<dbReference type="Proteomes" id="UP000645462">
    <property type="component" value="Unassembled WGS sequence"/>
</dbReference>
<reference evidence="2" key="1">
    <citation type="journal article" date="2019" name="Int. J. Syst. Evol. Microbiol.">
        <title>The Global Catalogue of Microorganisms (GCM) 10K type strain sequencing project: providing services to taxonomists for standard genome sequencing and annotation.</title>
        <authorList>
            <consortium name="The Broad Institute Genomics Platform"/>
            <consortium name="The Broad Institute Genome Sequencing Center for Infectious Disease"/>
            <person name="Wu L."/>
            <person name="Ma J."/>
        </authorList>
    </citation>
    <scope>NUCLEOTIDE SEQUENCE [LARGE SCALE GENOMIC DNA]</scope>
    <source>
        <strain evidence="2">CGMCC 1.12478</strain>
    </source>
</reference>
<name>A0ABQ1KQN1_9RHOB</name>
<dbReference type="Gene3D" id="3.30.1540.10">
    <property type="entry name" value="formyl-coa transferase, domain 3"/>
    <property type="match status" value="1"/>
</dbReference>
<keyword evidence="2" id="KW-1185">Reference proteome</keyword>
<dbReference type="InterPro" id="IPR044855">
    <property type="entry name" value="CoA-Trfase_III_dom3_sf"/>
</dbReference>
<organism evidence="1 2">
    <name type="scientific">Marivita lacus</name>
    <dbReference type="NCBI Taxonomy" id="1323742"/>
    <lineage>
        <taxon>Bacteria</taxon>
        <taxon>Pseudomonadati</taxon>
        <taxon>Pseudomonadota</taxon>
        <taxon>Alphaproteobacteria</taxon>
        <taxon>Rhodobacterales</taxon>
        <taxon>Roseobacteraceae</taxon>
        <taxon>Marivita</taxon>
    </lineage>
</organism>
<proteinExistence type="predicted"/>
<dbReference type="SUPFAM" id="SSF89796">
    <property type="entry name" value="CoA-transferase family III (CaiB/BaiF)"/>
    <property type="match status" value="1"/>
</dbReference>
<dbReference type="PANTHER" id="PTHR48228:SF5">
    <property type="entry name" value="ALPHA-METHYLACYL-COA RACEMASE"/>
    <property type="match status" value="1"/>
</dbReference>
<dbReference type="RefSeq" id="WP_229747769.1">
    <property type="nucleotide sequence ID" value="NZ_BMFC01000005.1"/>
</dbReference>
<comment type="caution">
    <text evidence="1">The sequence shown here is derived from an EMBL/GenBank/DDBJ whole genome shotgun (WGS) entry which is preliminary data.</text>
</comment>
<dbReference type="GO" id="GO:0016853">
    <property type="term" value="F:isomerase activity"/>
    <property type="evidence" value="ECO:0007669"/>
    <property type="project" value="UniProtKB-KW"/>
</dbReference>
<evidence type="ECO:0000313" key="2">
    <source>
        <dbReference type="Proteomes" id="UP000645462"/>
    </source>
</evidence>
<protein>
    <submittedName>
        <fullName evidence="1">2-methylfumaryl-CoA isomerase</fullName>
    </submittedName>
</protein>
<evidence type="ECO:0000313" key="1">
    <source>
        <dbReference type="EMBL" id="GGC06070.1"/>
    </source>
</evidence>
<dbReference type="InterPro" id="IPR023606">
    <property type="entry name" value="CoA-Trfase_III_dom_1_sf"/>
</dbReference>
<keyword evidence="1" id="KW-0413">Isomerase</keyword>
<dbReference type="InterPro" id="IPR003673">
    <property type="entry name" value="CoA-Trfase_fam_III"/>
</dbReference>
<dbReference type="Pfam" id="PF02515">
    <property type="entry name" value="CoA_transf_3"/>
    <property type="match status" value="1"/>
</dbReference>